<evidence type="ECO:0000259" key="10">
    <source>
        <dbReference type="Pfam" id="PF03553"/>
    </source>
</evidence>
<dbReference type="InterPro" id="IPR018461">
    <property type="entry name" value="Na/H_Antiport_NhaC-like_C"/>
</dbReference>
<comment type="similarity">
    <text evidence="8">Belongs to the NhaC Na(+)/H(+) (TC 2.A.35) antiporter family.</text>
</comment>
<keyword evidence="7 9" id="KW-0472">Membrane</keyword>
<feature type="transmembrane region" description="Helical" evidence="9">
    <location>
        <begin position="253"/>
        <end position="273"/>
    </location>
</feature>
<evidence type="ECO:0000256" key="2">
    <source>
        <dbReference type="ARBA" id="ARBA00022448"/>
    </source>
</evidence>
<proteinExistence type="inferred from homology"/>
<reference evidence="11 12" key="1">
    <citation type="submission" date="2023-07" db="EMBL/GenBank/DDBJ databases">
        <title>Genomic Encyclopedia of Type Strains, Phase IV (KMG-IV): sequencing the most valuable type-strain genomes for metagenomic binning, comparative biology and taxonomic classification.</title>
        <authorList>
            <person name="Goeker M."/>
        </authorList>
    </citation>
    <scope>NUCLEOTIDE SEQUENCE [LARGE SCALE GENOMIC DNA]</scope>
    <source>
        <strain evidence="11 12">DSM 45903</strain>
    </source>
</reference>
<accession>A0ABU1IR19</accession>
<feature type="domain" description="Na+/H+ antiporter NhaC-like C-terminal" evidence="10">
    <location>
        <begin position="45"/>
        <end position="235"/>
    </location>
</feature>
<feature type="transmembrane region" description="Helical" evidence="9">
    <location>
        <begin position="57"/>
        <end position="73"/>
    </location>
</feature>
<evidence type="ECO:0000256" key="9">
    <source>
        <dbReference type="SAM" id="Phobius"/>
    </source>
</evidence>
<keyword evidence="12" id="KW-1185">Reference proteome</keyword>
<gene>
    <name evidence="11" type="ORF">JOE21_003220</name>
</gene>
<dbReference type="EMBL" id="JAVDQG010000008">
    <property type="protein sequence ID" value="MDR6227205.1"/>
    <property type="molecule type" value="Genomic_DNA"/>
</dbReference>
<dbReference type="RefSeq" id="WP_309868143.1">
    <property type="nucleotide sequence ID" value="NZ_JAVDQG010000008.1"/>
</dbReference>
<evidence type="ECO:0000256" key="3">
    <source>
        <dbReference type="ARBA" id="ARBA00022449"/>
    </source>
</evidence>
<evidence type="ECO:0000256" key="5">
    <source>
        <dbReference type="ARBA" id="ARBA00022692"/>
    </source>
</evidence>
<feature type="transmembrane region" description="Helical" evidence="9">
    <location>
        <begin position="279"/>
        <end position="298"/>
    </location>
</feature>
<keyword evidence="6 9" id="KW-1133">Transmembrane helix</keyword>
<dbReference type="Pfam" id="PF03553">
    <property type="entry name" value="Na_H_antiporter"/>
    <property type="match status" value="2"/>
</dbReference>
<keyword evidence="4" id="KW-1003">Cell membrane</keyword>
<keyword evidence="5 9" id="KW-0812">Transmembrane</keyword>
<name>A0ABU1IR19_9BACL</name>
<sequence length="500" mass="52864">MANLQEKHQEEALVEAAGSRRVQRLEFRLGAFGAAVPMLFFVVWAVTTSVLKLSSELGLVIGALMGLAVGLLLCKSKWSDYAQGIFDGMAQPVGVIAIVAWFWAGMFAQVLRSGGLVEGLVWLGDVSGVTGSLFVALTFLLAAVFSTAVGTGYGTTVAFCTLMYPAGVAVGADPVMLFAAILSGAAFGDNLAPVSDTTIVSATTQNADVPGVVRSRFKYSIVAAVPAVILFAIFGGGGEGVNDPAALAVMQEAANPAGLVLLIPFVLVIVLALSGQHLITSLTWGILSSIPVIVLANLGSISDLIRFNPNSDHVVEGALIDGVAGYMNMAILILLIVAASHLLRLGGTMEVIVRGLTKWIQGITRRAELAIWGIVSLMNSAITINTAAEIAAAPFVREIGEKQKIHPYRRANFLDAISSALGYIFPWSAALILGWSTIGAMQGEYAWLPVVSPTSAFPFVFHGWFLVLVMLIAALTGWGLRYEGKDGEELKEQPKEERES</sequence>
<feature type="transmembrane region" description="Helical" evidence="9">
    <location>
        <begin position="219"/>
        <end position="241"/>
    </location>
</feature>
<feature type="transmembrane region" description="Helical" evidence="9">
    <location>
        <begin position="456"/>
        <end position="480"/>
    </location>
</feature>
<evidence type="ECO:0000256" key="6">
    <source>
        <dbReference type="ARBA" id="ARBA00022989"/>
    </source>
</evidence>
<feature type="transmembrane region" description="Helical" evidence="9">
    <location>
        <begin position="29"/>
        <end position="51"/>
    </location>
</feature>
<feature type="transmembrane region" description="Helical" evidence="9">
    <location>
        <begin position="93"/>
        <end position="111"/>
    </location>
</feature>
<evidence type="ECO:0000256" key="4">
    <source>
        <dbReference type="ARBA" id="ARBA00022475"/>
    </source>
</evidence>
<feature type="transmembrane region" description="Helical" evidence="9">
    <location>
        <begin position="319"/>
        <end position="343"/>
    </location>
</feature>
<evidence type="ECO:0000313" key="11">
    <source>
        <dbReference type="EMBL" id="MDR6227205.1"/>
    </source>
</evidence>
<keyword evidence="2" id="KW-0813">Transport</keyword>
<evidence type="ECO:0000256" key="7">
    <source>
        <dbReference type="ARBA" id="ARBA00023136"/>
    </source>
</evidence>
<evidence type="ECO:0000313" key="12">
    <source>
        <dbReference type="Proteomes" id="UP001185012"/>
    </source>
</evidence>
<protein>
    <submittedName>
        <fullName evidence="11">Na+/H+ antiporter NhaC</fullName>
    </submittedName>
</protein>
<feature type="transmembrane region" description="Helical" evidence="9">
    <location>
        <begin position="413"/>
        <end position="436"/>
    </location>
</feature>
<keyword evidence="3" id="KW-0050">Antiport</keyword>
<evidence type="ECO:0000256" key="1">
    <source>
        <dbReference type="ARBA" id="ARBA00004651"/>
    </source>
</evidence>
<comment type="subcellular location">
    <subcellularLocation>
        <location evidence="1">Cell membrane</location>
        <topology evidence="1">Multi-pass membrane protein</topology>
    </subcellularLocation>
</comment>
<dbReference type="PANTHER" id="PTHR33451:SF3">
    <property type="entry name" value="MALATE-2H(+)_NA(+)-LACTATE ANTIPORTER"/>
    <property type="match status" value="1"/>
</dbReference>
<dbReference type="PANTHER" id="PTHR33451">
    <property type="entry name" value="MALATE-2H(+)/NA(+)-LACTATE ANTIPORTER"/>
    <property type="match status" value="1"/>
</dbReference>
<evidence type="ECO:0000256" key="8">
    <source>
        <dbReference type="ARBA" id="ARBA00038435"/>
    </source>
</evidence>
<comment type="caution">
    <text evidence="11">The sequence shown here is derived from an EMBL/GenBank/DDBJ whole genome shotgun (WGS) entry which is preliminary data.</text>
</comment>
<feature type="transmembrane region" description="Helical" evidence="9">
    <location>
        <begin position="131"/>
        <end position="150"/>
    </location>
</feature>
<dbReference type="InterPro" id="IPR052180">
    <property type="entry name" value="NhaC_Na-H+_Antiporter"/>
</dbReference>
<dbReference type="Proteomes" id="UP001185012">
    <property type="component" value="Unassembled WGS sequence"/>
</dbReference>
<feature type="domain" description="Na+/H+ antiporter NhaC-like C-terminal" evidence="10">
    <location>
        <begin position="266"/>
        <end position="464"/>
    </location>
</feature>
<organism evidence="11 12">
    <name type="scientific">Desmospora profundinema</name>
    <dbReference type="NCBI Taxonomy" id="1571184"/>
    <lineage>
        <taxon>Bacteria</taxon>
        <taxon>Bacillati</taxon>
        <taxon>Bacillota</taxon>
        <taxon>Bacilli</taxon>
        <taxon>Bacillales</taxon>
        <taxon>Thermoactinomycetaceae</taxon>
        <taxon>Desmospora</taxon>
    </lineage>
</organism>